<protein>
    <submittedName>
        <fullName evidence="1">Uncharacterized protein</fullName>
    </submittedName>
</protein>
<dbReference type="Proteomes" id="UP000183947">
    <property type="component" value="Unassembled WGS sequence"/>
</dbReference>
<gene>
    <name evidence="1" type="ORF">SAMN02746009_00519</name>
</gene>
<dbReference type="EMBL" id="FRAS01000001">
    <property type="protein sequence ID" value="SHK17928.1"/>
    <property type="molecule type" value="Genomic_DNA"/>
</dbReference>
<evidence type="ECO:0000313" key="2">
    <source>
        <dbReference type="Proteomes" id="UP000183947"/>
    </source>
</evidence>
<reference evidence="2" key="1">
    <citation type="submission" date="2016-11" db="EMBL/GenBank/DDBJ databases">
        <authorList>
            <person name="Varghese N."/>
            <person name="Submissions S."/>
        </authorList>
    </citation>
    <scope>NUCLEOTIDE SEQUENCE [LARGE SCALE GENOMIC DNA]</scope>
    <source>
        <strain evidence="2">DSM 18569</strain>
    </source>
</reference>
<proteinExistence type="predicted"/>
<dbReference type="OrthoDB" id="6636929at2"/>
<dbReference type="AlphaFoldDB" id="A0A1M6QCM9"/>
<dbReference type="STRING" id="1121959.SAMN02746009_00519"/>
<name>A0A1M6QCM9_9BACT</name>
<organism evidence="1 2">
    <name type="scientific">Hymenobacter psychrotolerans DSM 18569</name>
    <dbReference type="NCBI Taxonomy" id="1121959"/>
    <lineage>
        <taxon>Bacteria</taxon>
        <taxon>Pseudomonadati</taxon>
        <taxon>Bacteroidota</taxon>
        <taxon>Cytophagia</taxon>
        <taxon>Cytophagales</taxon>
        <taxon>Hymenobacteraceae</taxon>
        <taxon>Hymenobacter</taxon>
    </lineage>
</organism>
<evidence type="ECO:0000313" key="1">
    <source>
        <dbReference type="EMBL" id="SHK17928.1"/>
    </source>
</evidence>
<accession>A0A1M6QCM9</accession>
<dbReference type="RefSeq" id="WP_073281101.1">
    <property type="nucleotide sequence ID" value="NZ_FRAS01000001.1"/>
</dbReference>
<sequence>MNFQTVYPLTSGKLRLLTLDSDEHGNFIALLSNWEVWTNQWRLALQQQFRFPLIRKIDDTRFLIVESRRGPQDNGHVFGVSGNKLLTFNAGDAVEAVLVQDEKIVISYFDEGIGSGKPSSDGLAVFNFDGQQLWGFNSSNPAHFILDCYCMCKLGKDSILFYPYTDFPLLELRLTDYQVTHQQTPDDFCGSHALTTTRGNVIFCGSYEDTCFFWWDRKDKIKRFGDFPPARLRGIGNGKFLTFDDHSFTIVDAMAVMREK</sequence>
<keyword evidence="2" id="KW-1185">Reference proteome</keyword>